<dbReference type="AlphaFoldDB" id="A0A261FEP7"/>
<dbReference type="EMBL" id="MWWV01000007">
    <property type="protein sequence ID" value="OZG57627.1"/>
    <property type="molecule type" value="Genomic_DNA"/>
</dbReference>
<name>A0A261FEP7_9BIFI</name>
<evidence type="ECO:0000313" key="2">
    <source>
        <dbReference type="Proteomes" id="UP000216444"/>
    </source>
</evidence>
<reference evidence="1 2" key="1">
    <citation type="journal article" date="2017" name="BMC Genomics">
        <title>Comparative genomic and phylogenomic analyses of the Bifidobacteriaceae family.</title>
        <authorList>
            <person name="Lugli G.A."/>
            <person name="Milani C."/>
            <person name="Turroni F."/>
            <person name="Duranti S."/>
            <person name="Mancabelli L."/>
            <person name="Mangifesta M."/>
            <person name="Ferrario C."/>
            <person name="Modesto M."/>
            <person name="Mattarelli P."/>
            <person name="Jiri K."/>
            <person name="van Sinderen D."/>
            <person name="Ventura M."/>
        </authorList>
    </citation>
    <scope>NUCLEOTIDE SEQUENCE [LARGE SCALE GENOMIC DNA]</scope>
    <source>
        <strain evidence="1 2">DSM 100201</strain>
    </source>
</reference>
<comment type="caution">
    <text evidence="1">The sequence shown here is derived from an EMBL/GenBank/DDBJ whole genome shotgun (WGS) entry which is preliminary data.</text>
</comment>
<protein>
    <submittedName>
        <fullName evidence="1">Uncharacterized protein</fullName>
    </submittedName>
</protein>
<dbReference type="RefSeq" id="WP_094663831.1">
    <property type="nucleotide sequence ID" value="NZ_MWWV01000007.1"/>
</dbReference>
<proteinExistence type="predicted"/>
<sequence>MSFAALLKTRPVGDSFASGVNDDEHAAVADSGDVANADGGLPVVWHVIVDIPFLDGPFRRTRLSLDEASEALSKRVERATVVERVLRALRSISDADDWQVTISWKGVRAERDGESYERLEQELRAAGFDDGDFEIRVEYARSWGML</sequence>
<organism evidence="1 2">
    <name type="scientific">Bifidobacterium tissieri</name>
    <dbReference type="NCBI Taxonomy" id="1630162"/>
    <lineage>
        <taxon>Bacteria</taxon>
        <taxon>Bacillati</taxon>
        <taxon>Actinomycetota</taxon>
        <taxon>Actinomycetes</taxon>
        <taxon>Bifidobacteriales</taxon>
        <taxon>Bifidobacteriaceae</taxon>
        <taxon>Bifidobacterium</taxon>
    </lineage>
</organism>
<dbReference type="Proteomes" id="UP000216444">
    <property type="component" value="Unassembled WGS sequence"/>
</dbReference>
<keyword evidence="2" id="KW-1185">Reference proteome</keyword>
<evidence type="ECO:0000313" key="1">
    <source>
        <dbReference type="EMBL" id="OZG57627.1"/>
    </source>
</evidence>
<gene>
    <name evidence="1" type="ORF">BTIS_1280</name>
</gene>
<accession>A0A261FEP7</accession>